<reference evidence="2 3" key="1">
    <citation type="submission" date="2020-02" db="EMBL/GenBank/DDBJ databases">
        <title>Whole-genome analyses of novel actinobacteria.</title>
        <authorList>
            <person name="Sahin N."/>
        </authorList>
    </citation>
    <scope>NUCLEOTIDE SEQUENCE [LARGE SCALE GENOMIC DNA]</scope>
    <source>
        <strain evidence="2 3">A7024</strain>
    </source>
</reference>
<accession>A0A6G4U6C6</accession>
<dbReference type="InterPro" id="IPR013022">
    <property type="entry name" value="Xyl_isomerase-like_TIM-brl"/>
</dbReference>
<dbReference type="SUPFAM" id="SSF51658">
    <property type="entry name" value="Xylose isomerase-like"/>
    <property type="match status" value="1"/>
</dbReference>
<dbReference type="Gene3D" id="3.20.20.150">
    <property type="entry name" value="Divalent-metal-dependent TIM barrel enzymes"/>
    <property type="match status" value="1"/>
</dbReference>
<dbReference type="InterPro" id="IPR036237">
    <property type="entry name" value="Xyl_isomerase-like_sf"/>
</dbReference>
<dbReference type="RefSeq" id="WP_165241144.1">
    <property type="nucleotide sequence ID" value="NZ_JAAKZV010000163.1"/>
</dbReference>
<proteinExistence type="predicted"/>
<evidence type="ECO:0000259" key="1">
    <source>
        <dbReference type="Pfam" id="PF01261"/>
    </source>
</evidence>
<dbReference type="GO" id="GO:0016853">
    <property type="term" value="F:isomerase activity"/>
    <property type="evidence" value="ECO:0007669"/>
    <property type="project" value="UniProtKB-KW"/>
</dbReference>
<dbReference type="Pfam" id="PF01261">
    <property type="entry name" value="AP_endonuc_2"/>
    <property type="match status" value="1"/>
</dbReference>
<dbReference type="EMBL" id="JAAKZV010000163">
    <property type="protein sequence ID" value="NGN67795.1"/>
    <property type="molecule type" value="Genomic_DNA"/>
</dbReference>
<comment type="caution">
    <text evidence="2">The sequence shown here is derived from an EMBL/GenBank/DDBJ whole genome shotgun (WGS) entry which is preliminary data.</text>
</comment>
<protein>
    <submittedName>
        <fullName evidence="2">Sugar phosphate isomerase/epimerase</fullName>
    </submittedName>
</protein>
<dbReference type="Proteomes" id="UP000481583">
    <property type="component" value="Unassembled WGS sequence"/>
</dbReference>
<feature type="domain" description="Xylose isomerase-like TIM barrel" evidence="1">
    <location>
        <begin position="25"/>
        <end position="247"/>
    </location>
</feature>
<sequence>MPVPPLAVQLYTVREQLAADRKGTLKALASYGYQAVECFDALTDPEALRADLDAAGLAVSSTHGPALGDGTGNGADELFRAARTLGTDTVVVPFQPPERFADADGVAAVARELNEAAAKAVDHGLKVGYHNHAFELEQQVGGRPALEVLAGQLDEAVFLEVDTYWAAVGGQDVPALLGRLGDRVTHLHVKDGPINHDDPMTAVGDGRMPVLEVLAAAPAARWHIVELDHCATDMLTAVEDSFRWLKENR</sequence>
<name>A0A6G4U6C6_9ACTN</name>
<dbReference type="PANTHER" id="PTHR12110:SF41">
    <property type="entry name" value="INOSOSE DEHYDRATASE"/>
    <property type="match status" value="1"/>
</dbReference>
<evidence type="ECO:0000313" key="3">
    <source>
        <dbReference type="Proteomes" id="UP000481583"/>
    </source>
</evidence>
<dbReference type="InterPro" id="IPR050312">
    <property type="entry name" value="IolE/XylAMocC-like"/>
</dbReference>
<dbReference type="PANTHER" id="PTHR12110">
    <property type="entry name" value="HYDROXYPYRUVATE ISOMERASE"/>
    <property type="match status" value="1"/>
</dbReference>
<dbReference type="AlphaFoldDB" id="A0A6G4U6C6"/>
<organism evidence="2 3">
    <name type="scientific">Streptomyces coryli</name>
    <dbReference type="NCBI Taxonomy" id="1128680"/>
    <lineage>
        <taxon>Bacteria</taxon>
        <taxon>Bacillati</taxon>
        <taxon>Actinomycetota</taxon>
        <taxon>Actinomycetes</taxon>
        <taxon>Kitasatosporales</taxon>
        <taxon>Streptomycetaceae</taxon>
        <taxon>Streptomyces</taxon>
    </lineage>
</organism>
<evidence type="ECO:0000313" key="2">
    <source>
        <dbReference type="EMBL" id="NGN67795.1"/>
    </source>
</evidence>
<keyword evidence="3" id="KW-1185">Reference proteome</keyword>
<keyword evidence="2" id="KW-0413">Isomerase</keyword>
<gene>
    <name evidence="2" type="ORF">G5C51_28325</name>
</gene>